<comment type="caution">
    <text evidence="2">The sequence shown here is derived from an EMBL/GenBank/DDBJ whole genome shotgun (WGS) entry which is preliminary data.</text>
</comment>
<organism evidence="2 3">
    <name type="scientific">Dyadobacter helix</name>
    <dbReference type="NCBI Taxonomy" id="2822344"/>
    <lineage>
        <taxon>Bacteria</taxon>
        <taxon>Pseudomonadati</taxon>
        <taxon>Bacteroidota</taxon>
        <taxon>Cytophagia</taxon>
        <taxon>Cytophagales</taxon>
        <taxon>Spirosomataceae</taxon>
        <taxon>Dyadobacter</taxon>
    </lineage>
</organism>
<proteinExistence type="predicted"/>
<evidence type="ECO:0000313" key="2">
    <source>
        <dbReference type="EMBL" id="CAG5006849.1"/>
    </source>
</evidence>
<reference evidence="2" key="1">
    <citation type="submission" date="2021-04" db="EMBL/GenBank/DDBJ databases">
        <authorList>
            <person name="Rodrigo-Torres L."/>
            <person name="Arahal R. D."/>
            <person name="Lucena T."/>
        </authorList>
    </citation>
    <scope>NUCLEOTIDE SEQUENCE</scope>
    <source>
        <strain evidence="2">CECT 9275</strain>
    </source>
</reference>
<accession>A0A916JIF0</accession>
<dbReference type="AlphaFoldDB" id="A0A916JIF0"/>
<evidence type="ECO:0000256" key="1">
    <source>
        <dbReference type="SAM" id="Phobius"/>
    </source>
</evidence>
<feature type="transmembrane region" description="Helical" evidence="1">
    <location>
        <begin position="24"/>
        <end position="47"/>
    </location>
</feature>
<evidence type="ECO:0000313" key="3">
    <source>
        <dbReference type="Proteomes" id="UP000680038"/>
    </source>
</evidence>
<dbReference type="EMBL" id="CAJRAF010000002">
    <property type="protein sequence ID" value="CAG5006849.1"/>
    <property type="molecule type" value="Genomic_DNA"/>
</dbReference>
<protein>
    <submittedName>
        <fullName evidence="2">Uncharacterized protein</fullName>
    </submittedName>
</protein>
<keyword evidence="3" id="KW-1185">Reference proteome</keyword>
<keyword evidence="1" id="KW-0472">Membrane</keyword>
<dbReference type="Proteomes" id="UP000680038">
    <property type="component" value="Unassembled WGS sequence"/>
</dbReference>
<sequence length="92" mass="10858">MRNPLIISTGDGNRTRTSVSAHRILSPVIFGFIWLHMFQYNLIISYLKIVRFVKIFIKPPNVWQMFGMNPLHLFIKQITYGIGKYRFSKNPE</sequence>
<keyword evidence="1" id="KW-0812">Transmembrane</keyword>
<gene>
    <name evidence="2" type="ORF">DYBT9275_03909</name>
</gene>
<keyword evidence="1" id="KW-1133">Transmembrane helix</keyword>
<name>A0A916JIF0_9BACT</name>